<proteinExistence type="predicted"/>
<gene>
    <name evidence="2" type="ORF">EJB05_21087</name>
</gene>
<reference evidence="2 3" key="1">
    <citation type="journal article" date="2019" name="Sci. Rep.">
        <title>A high-quality genome of Eragrostis curvula grass provides insights into Poaceae evolution and supports new strategies to enhance forage quality.</title>
        <authorList>
            <person name="Carballo J."/>
            <person name="Santos B.A.C.M."/>
            <person name="Zappacosta D."/>
            <person name="Garbus I."/>
            <person name="Selva J.P."/>
            <person name="Gallo C.A."/>
            <person name="Diaz A."/>
            <person name="Albertini E."/>
            <person name="Caccamo M."/>
            <person name="Echenique V."/>
        </authorList>
    </citation>
    <scope>NUCLEOTIDE SEQUENCE [LARGE SCALE GENOMIC DNA]</scope>
    <source>
        <strain evidence="3">cv. Victoria</strain>
        <tissue evidence="2">Leaf</tissue>
    </source>
</reference>
<sequence length="137" mass="14698">MKQRIVIQVAMTCDKCRSKAMSLVAAMGGVDSVALAGDAKDQVVVVGDGVDSVKLTSALRKKVGPAQLLQVADAGKKKEEEKKPAITTTTVVHPSYFYQYYQQPATVVYEYPATGYAYGYGYGYGHQSGPDSTCSIM</sequence>
<keyword evidence="3" id="KW-1185">Reference proteome</keyword>
<dbReference type="InterPro" id="IPR042885">
    <property type="entry name" value="HIPP47/16"/>
</dbReference>
<dbReference type="InterPro" id="IPR006121">
    <property type="entry name" value="HMA_dom"/>
</dbReference>
<evidence type="ECO:0000313" key="2">
    <source>
        <dbReference type="EMBL" id="TVU29517.1"/>
    </source>
</evidence>
<dbReference type="Gene3D" id="3.30.70.100">
    <property type="match status" value="1"/>
</dbReference>
<dbReference type="GO" id="GO:0046872">
    <property type="term" value="F:metal ion binding"/>
    <property type="evidence" value="ECO:0007669"/>
    <property type="project" value="InterPro"/>
</dbReference>
<name>A0A5J9V2B9_9POAL</name>
<comment type="caution">
    <text evidence="2">The sequence shown here is derived from an EMBL/GenBank/DDBJ whole genome shotgun (WGS) entry which is preliminary data.</text>
</comment>
<dbReference type="EMBL" id="RWGY01000011">
    <property type="protein sequence ID" value="TVU29517.1"/>
    <property type="molecule type" value="Genomic_DNA"/>
</dbReference>
<dbReference type="AlphaFoldDB" id="A0A5J9V2B9"/>
<dbReference type="PANTHER" id="PTHR46932">
    <property type="entry name" value="HEAVY METAL-ASSOCIATED ISOPRENYLATED PLANT PROTEIN 47"/>
    <property type="match status" value="1"/>
</dbReference>
<dbReference type="OrthoDB" id="692882at2759"/>
<dbReference type="Gramene" id="TVU29517">
    <property type="protein sequence ID" value="TVU29517"/>
    <property type="gene ID" value="EJB05_21087"/>
</dbReference>
<dbReference type="InterPro" id="IPR036163">
    <property type="entry name" value="HMA_dom_sf"/>
</dbReference>
<dbReference type="Pfam" id="PF00403">
    <property type="entry name" value="HMA"/>
    <property type="match status" value="1"/>
</dbReference>
<dbReference type="SUPFAM" id="SSF55008">
    <property type="entry name" value="HMA, heavy metal-associated domain"/>
    <property type="match status" value="1"/>
</dbReference>
<feature type="domain" description="HMA" evidence="1">
    <location>
        <begin position="2"/>
        <end position="71"/>
    </location>
</feature>
<dbReference type="PROSITE" id="PS50846">
    <property type="entry name" value="HMA_2"/>
    <property type="match status" value="1"/>
</dbReference>
<dbReference type="Proteomes" id="UP000324897">
    <property type="component" value="Chromosome 1"/>
</dbReference>
<evidence type="ECO:0000259" key="1">
    <source>
        <dbReference type="PROSITE" id="PS50846"/>
    </source>
</evidence>
<accession>A0A5J9V2B9</accession>
<dbReference type="PANTHER" id="PTHR46932:SF9">
    <property type="entry name" value="OS02G0585100 PROTEIN"/>
    <property type="match status" value="1"/>
</dbReference>
<protein>
    <recommendedName>
        <fullName evidence="1">HMA domain-containing protein</fullName>
    </recommendedName>
</protein>
<evidence type="ECO:0000313" key="3">
    <source>
        <dbReference type="Proteomes" id="UP000324897"/>
    </source>
</evidence>
<organism evidence="2 3">
    <name type="scientific">Eragrostis curvula</name>
    <name type="common">weeping love grass</name>
    <dbReference type="NCBI Taxonomy" id="38414"/>
    <lineage>
        <taxon>Eukaryota</taxon>
        <taxon>Viridiplantae</taxon>
        <taxon>Streptophyta</taxon>
        <taxon>Embryophyta</taxon>
        <taxon>Tracheophyta</taxon>
        <taxon>Spermatophyta</taxon>
        <taxon>Magnoliopsida</taxon>
        <taxon>Liliopsida</taxon>
        <taxon>Poales</taxon>
        <taxon>Poaceae</taxon>
        <taxon>PACMAD clade</taxon>
        <taxon>Chloridoideae</taxon>
        <taxon>Eragrostideae</taxon>
        <taxon>Eragrostidinae</taxon>
        <taxon>Eragrostis</taxon>
    </lineage>
</organism>